<evidence type="ECO:0000313" key="1">
    <source>
        <dbReference type="EMBL" id="EEH56066.1"/>
    </source>
</evidence>
<dbReference type="GeneID" id="9685267"/>
<keyword evidence="2" id="KW-1185">Reference proteome</keyword>
<dbReference type="KEGG" id="mpp:MICPUCDRAFT_9636"/>
<name>C1MVX5_MICPC</name>
<dbReference type="Proteomes" id="UP000001876">
    <property type="component" value="Unassembled WGS sequence"/>
</dbReference>
<evidence type="ECO:0000313" key="2">
    <source>
        <dbReference type="Proteomes" id="UP000001876"/>
    </source>
</evidence>
<dbReference type="AlphaFoldDB" id="C1MVX5"/>
<proteinExistence type="predicted"/>
<dbReference type="PANTHER" id="PTHR36706">
    <property type="entry name" value="UNNAMED PRODUCT"/>
    <property type="match status" value="1"/>
</dbReference>
<dbReference type="OrthoDB" id="5516192at2759"/>
<feature type="non-terminal residue" evidence="1">
    <location>
        <position position="1"/>
    </location>
</feature>
<protein>
    <submittedName>
        <fullName evidence="1">Predicted protein</fullName>
    </submittedName>
</protein>
<dbReference type="OMA" id="NVPATWK"/>
<reference evidence="1 2" key="1">
    <citation type="journal article" date="2009" name="Science">
        <title>Green evolution and dynamic adaptations revealed by genomes of the marine picoeukaryotes Micromonas.</title>
        <authorList>
            <person name="Worden A.Z."/>
            <person name="Lee J.H."/>
            <person name="Mock T."/>
            <person name="Rouze P."/>
            <person name="Simmons M.P."/>
            <person name="Aerts A.L."/>
            <person name="Allen A.E."/>
            <person name="Cuvelier M.L."/>
            <person name="Derelle E."/>
            <person name="Everett M.V."/>
            <person name="Foulon E."/>
            <person name="Grimwood J."/>
            <person name="Gundlach H."/>
            <person name="Henrissat B."/>
            <person name="Napoli C."/>
            <person name="McDonald S.M."/>
            <person name="Parker M.S."/>
            <person name="Rombauts S."/>
            <person name="Salamov A."/>
            <person name="Von Dassow P."/>
            <person name="Badger J.H."/>
            <person name="Coutinho P.M."/>
            <person name="Demir E."/>
            <person name="Dubchak I."/>
            <person name="Gentemann C."/>
            <person name="Eikrem W."/>
            <person name="Gready J.E."/>
            <person name="John U."/>
            <person name="Lanier W."/>
            <person name="Lindquist E.A."/>
            <person name="Lucas S."/>
            <person name="Mayer K.F."/>
            <person name="Moreau H."/>
            <person name="Not F."/>
            <person name="Otillar R."/>
            <person name="Panaud O."/>
            <person name="Pangilinan J."/>
            <person name="Paulsen I."/>
            <person name="Piegu B."/>
            <person name="Poliakov A."/>
            <person name="Robbens S."/>
            <person name="Schmutz J."/>
            <person name="Toulza E."/>
            <person name="Wyss T."/>
            <person name="Zelensky A."/>
            <person name="Zhou K."/>
            <person name="Armbrust E.V."/>
            <person name="Bhattacharya D."/>
            <person name="Goodenough U.W."/>
            <person name="Van de Peer Y."/>
            <person name="Grigoriev I.V."/>
        </authorList>
    </citation>
    <scope>NUCLEOTIDE SEQUENCE [LARGE SCALE GENOMIC DNA]</scope>
    <source>
        <strain evidence="1 2">CCMP1545</strain>
    </source>
</reference>
<accession>C1MVX5</accession>
<organism evidence="2">
    <name type="scientific">Micromonas pusilla (strain CCMP1545)</name>
    <name type="common">Picoplanktonic green alga</name>
    <dbReference type="NCBI Taxonomy" id="564608"/>
    <lineage>
        <taxon>Eukaryota</taxon>
        <taxon>Viridiplantae</taxon>
        <taxon>Chlorophyta</taxon>
        <taxon>Mamiellophyceae</taxon>
        <taxon>Mamiellales</taxon>
        <taxon>Mamiellaceae</taxon>
        <taxon>Micromonas</taxon>
    </lineage>
</organism>
<feature type="non-terminal residue" evidence="1">
    <location>
        <position position="61"/>
    </location>
</feature>
<sequence length="61" mass="6940">EARPHRCNDRVEDVVEALFTGNRLITVPAAFRVAYRCVTSKPGEEPEEPYLFLDLPAPVRK</sequence>
<dbReference type="EMBL" id="GG663741">
    <property type="protein sequence ID" value="EEH56066.1"/>
    <property type="molecule type" value="Genomic_DNA"/>
</dbReference>
<gene>
    <name evidence="1" type="ORF">MICPUCDRAFT_9636</name>
</gene>
<dbReference type="RefSeq" id="XP_003060114.1">
    <property type="nucleotide sequence ID" value="XM_003060068.1"/>
</dbReference>